<dbReference type="PIRSF" id="PIRSF000106">
    <property type="entry name" value="ME"/>
    <property type="match status" value="1"/>
</dbReference>
<dbReference type="AlphaFoldDB" id="A0A9P6JQF7"/>
<comment type="cofactor">
    <cofactor evidence="7">
        <name>Mg(2+)</name>
        <dbReference type="ChEBI" id="CHEBI:18420"/>
    </cofactor>
    <cofactor evidence="7">
        <name>Mn(2+)</name>
        <dbReference type="ChEBI" id="CHEBI:29035"/>
    </cofactor>
    <text evidence="7">Divalent metal cations. Prefers magnesium or manganese.</text>
</comment>
<dbReference type="OrthoDB" id="5365701at2759"/>
<name>A0A9P6JQF7_9AGAR</name>
<dbReference type="InterPro" id="IPR012301">
    <property type="entry name" value="Malic_N_dom"/>
</dbReference>
<feature type="binding site" evidence="7">
    <location>
        <position position="249"/>
    </location>
    <ligand>
        <name>a divalent metal cation</name>
        <dbReference type="ChEBI" id="CHEBI:60240"/>
    </ligand>
</feature>
<reference evidence="11" key="1">
    <citation type="submission" date="2020-11" db="EMBL/GenBank/DDBJ databases">
        <authorList>
            <consortium name="DOE Joint Genome Institute"/>
            <person name="Ahrendt S."/>
            <person name="Riley R."/>
            <person name="Andreopoulos W."/>
            <person name="Labutti K."/>
            <person name="Pangilinan J."/>
            <person name="Ruiz-Duenas F.J."/>
            <person name="Barrasa J.M."/>
            <person name="Sanchez-Garcia M."/>
            <person name="Camarero S."/>
            <person name="Miyauchi S."/>
            <person name="Serrano A."/>
            <person name="Linde D."/>
            <person name="Babiker R."/>
            <person name="Drula E."/>
            <person name="Ayuso-Fernandez I."/>
            <person name="Pacheco R."/>
            <person name="Padilla G."/>
            <person name="Ferreira P."/>
            <person name="Barriuso J."/>
            <person name="Kellner H."/>
            <person name="Castanera R."/>
            <person name="Alfaro M."/>
            <person name="Ramirez L."/>
            <person name="Pisabarro A.G."/>
            <person name="Kuo A."/>
            <person name="Tritt A."/>
            <person name="Lipzen A."/>
            <person name="He G."/>
            <person name="Yan M."/>
            <person name="Ng V."/>
            <person name="Cullen D."/>
            <person name="Martin F."/>
            <person name="Rosso M.-N."/>
            <person name="Henrissat B."/>
            <person name="Hibbett D."/>
            <person name="Martinez A.T."/>
            <person name="Grigoriev I.V."/>
        </authorList>
    </citation>
    <scope>NUCLEOTIDE SEQUENCE</scope>
    <source>
        <strain evidence="11">CBS 506.95</strain>
    </source>
</reference>
<feature type="binding site" evidence="7">
    <location>
        <position position="273"/>
    </location>
    <ligand>
        <name>a divalent metal cation</name>
        <dbReference type="ChEBI" id="CHEBI:60240"/>
    </ligand>
</feature>
<dbReference type="PANTHER" id="PTHR23406">
    <property type="entry name" value="MALIC ENZYME-RELATED"/>
    <property type="match status" value="1"/>
</dbReference>
<dbReference type="InterPro" id="IPR037062">
    <property type="entry name" value="Malic_N_dom_sf"/>
</dbReference>
<evidence type="ECO:0000259" key="9">
    <source>
        <dbReference type="SMART" id="SM00919"/>
    </source>
</evidence>
<accession>A0A9P6JQF7</accession>
<dbReference type="Gene3D" id="3.40.50.10380">
    <property type="entry name" value="Malic enzyme, N-terminal domain"/>
    <property type="match status" value="1"/>
</dbReference>
<evidence type="ECO:0000256" key="5">
    <source>
        <dbReference type="PIRSR" id="PIRSR000106-1"/>
    </source>
</evidence>
<evidence type="ECO:0000256" key="7">
    <source>
        <dbReference type="PIRSR" id="PIRSR000106-3"/>
    </source>
</evidence>
<dbReference type="GO" id="GO:0046872">
    <property type="term" value="F:metal ion binding"/>
    <property type="evidence" value="ECO:0007669"/>
    <property type="project" value="UniProtKB-KW"/>
</dbReference>
<dbReference type="Pfam" id="PF03949">
    <property type="entry name" value="Malic_M"/>
    <property type="match status" value="1"/>
</dbReference>
<dbReference type="NCBIfam" id="NF010052">
    <property type="entry name" value="PRK13529.1"/>
    <property type="match status" value="1"/>
</dbReference>
<dbReference type="InterPro" id="IPR001891">
    <property type="entry name" value="Malic_OxRdtase"/>
</dbReference>
<dbReference type="Proteomes" id="UP000807306">
    <property type="component" value="Unassembled WGS sequence"/>
</dbReference>
<evidence type="ECO:0000313" key="12">
    <source>
        <dbReference type="Proteomes" id="UP000807306"/>
    </source>
</evidence>
<evidence type="ECO:0000259" key="10">
    <source>
        <dbReference type="SMART" id="SM01274"/>
    </source>
</evidence>
<evidence type="ECO:0000256" key="8">
    <source>
        <dbReference type="RuleBase" id="RU003426"/>
    </source>
</evidence>
<feature type="domain" description="Malic enzyme NAD-binding" evidence="9">
    <location>
        <begin position="274"/>
        <end position="557"/>
    </location>
</feature>
<comment type="cofactor">
    <cofactor evidence="1">
        <name>Mn(2+)</name>
        <dbReference type="ChEBI" id="CHEBI:29035"/>
    </cofactor>
</comment>
<comment type="similarity">
    <text evidence="2 8">Belongs to the malic enzymes family.</text>
</comment>
<dbReference type="GO" id="GO:0005829">
    <property type="term" value="C:cytosol"/>
    <property type="evidence" value="ECO:0007669"/>
    <property type="project" value="TreeGrafter"/>
</dbReference>
<proteinExistence type="inferred from homology"/>
<keyword evidence="12" id="KW-1185">Reference proteome</keyword>
<evidence type="ECO:0000256" key="2">
    <source>
        <dbReference type="ARBA" id="ARBA00008785"/>
    </source>
</evidence>
<feature type="binding site" evidence="6">
    <location>
        <position position="476"/>
    </location>
    <ligand>
        <name>(S)-malate</name>
        <dbReference type="ChEBI" id="CHEBI:15589"/>
    </ligand>
</feature>
<evidence type="ECO:0000256" key="4">
    <source>
        <dbReference type="ARBA" id="ARBA00023027"/>
    </source>
</evidence>
<dbReference type="GO" id="GO:0004471">
    <property type="term" value="F:malate dehydrogenase (decarboxylating) (NAD+) activity"/>
    <property type="evidence" value="ECO:0007669"/>
    <property type="project" value="TreeGrafter"/>
</dbReference>
<feature type="domain" description="Malic enzyme N-terminal" evidence="10">
    <location>
        <begin position="86"/>
        <end position="264"/>
    </location>
</feature>
<comment type="caution">
    <text evidence="11">The sequence shown here is derived from an EMBL/GenBank/DDBJ whole genome shotgun (WGS) entry which is preliminary data.</text>
</comment>
<sequence length="608" mass="66916">MSLPSVKTEAHLSNVLKVALRGQGLLTSPRLNKGTAFSIAERKEFGLDGRLPYRVNSLDEQCERAYEQLQSRQTPISKNVFLASLKAQNWTLYYSLLSRHLKEVVPIIYTPTEADAISEYSHQFRRSEGLYLSFPNRDTMEEEFLDQICGGDIDLVFCTDSEAILGIGDQGVGISTVKAALYTLIGGLDPAKTLCVVLDVGTNNKDLLKDPLYVGWRNKRVQGKEYNAFVEQFVQLVRKHVPDSLLHFEDFGVKNARRILEKYHDTHAVFNDDIQGTGAITLACVMAAIGVSSRSRAKDCLRDQRYVVFGAGSAGLGIATRLRDAMVAADGVSVDEANKCFWLVDKDGLLFAQEDPQESDLGRADFYRKSDEGWKSGQNGLLEVVKKVRPTVLIGCSTAAGAFNEKIIKTMLQCLEEGARPIVLPLSNPSRLCEAKPEDVLKWTNGQALVATGSPFPQVQMAGNGKKVGYDIAECNNALIYPGLGFGTVLSQSRCVTDTMLLAGAKKLASLSPAIRSDSREGDLSNYEYNGKSLLPDFGDASKVNFEVAVAVAVQAIKEGNAGAEWARGLQERGDEQLMKFVRERAAEKVWVPVYYDYNFDKDGLEDV</sequence>
<dbReference type="InterPro" id="IPR015884">
    <property type="entry name" value="Malic_enzyme_CS"/>
</dbReference>
<feature type="binding site" evidence="6">
    <location>
        <position position="428"/>
    </location>
    <ligand>
        <name>(S)-malate</name>
        <dbReference type="ChEBI" id="CHEBI:15589"/>
    </ligand>
</feature>
<dbReference type="Gene3D" id="3.40.50.720">
    <property type="entry name" value="NAD(P)-binding Rossmann-like Domain"/>
    <property type="match status" value="1"/>
</dbReference>
<dbReference type="PANTHER" id="PTHR23406:SF34">
    <property type="entry name" value="NAD-DEPENDENT MALIC ENZYME, MITOCHONDRIAL"/>
    <property type="match status" value="1"/>
</dbReference>
<feature type="active site" description="Proton donor" evidence="5">
    <location>
        <position position="109"/>
    </location>
</feature>
<keyword evidence="8" id="KW-0560">Oxidoreductase</keyword>
<dbReference type="SMART" id="SM01274">
    <property type="entry name" value="malic"/>
    <property type="match status" value="1"/>
</dbReference>
<dbReference type="InterPro" id="IPR046346">
    <property type="entry name" value="Aminoacid_DH-like_N_sf"/>
</dbReference>
<keyword evidence="3 7" id="KW-0479">Metal-binding</keyword>
<evidence type="ECO:0000313" key="11">
    <source>
        <dbReference type="EMBL" id="KAF9528545.1"/>
    </source>
</evidence>
<evidence type="ECO:0000256" key="6">
    <source>
        <dbReference type="PIRSR" id="PIRSR000106-2"/>
    </source>
</evidence>
<dbReference type="GO" id="GO:0005739">
    <property type="term" value="C:mitochondrion"/>
    <property type="evidence" value="ECO:0007669"/>
    <property type="project" value="TreeGrafter"/>
</dbReference>
<feature type="binding site" evidence="7">
    <location>
        <position position="250"/>
    </location>
    <ligand>
        <name>a divalent metal cation</name>
        <dbReference type="ChEBI" id="CHEBI:60240"/>
    </ligand>
</feature>
<keyword evidence="4" id="KW-0520">NAD</keyword>
<dbReference type="EMBL" id="MU157852">
    <property type="protein sequence ID" value="KAF9528545.1"/>
    <property type="molecule type" value="Genomic_DNA"/>
</dbReference>
<evidence type="ECO:0000256" key="1">
    <source>
        <dbReference type="ARBA" id="ARBA00001936"/>
    </source>
</evidence>
<dbReference type="InterPro" id="IPR012302">
    <property type="entry name" value="Malic_NAD-bd"/>
</dbReference>
<feature type="active site" description="Proton acceptor" evidence="5">
    <location>
        <position position="178"/>
    </location>
</feature>
<dbReference type="GO" id="GO:0051287">
    <property type="term" value="F:NAD binding"/>
    <property type="evidence" value="ECO:0007669"/>
    <property type="project" value="InterPro"/>
</dbReference>
<dbReference type="Pfam" id="PF00390">
    <property type="entry name" value="malic"/>
    <property type="match status" value="1"/>
</dbReference>
<dbReference type="SUPFAM" id="SSF53223">
    <property type="entry name" value="Aminoacid dehydrogenase-like, N-terminal domain"/>
    <property type="match status" value="1"/>
</dbReference>
<dbReference type="SMART" id="SM00919">
    <property type="entry name" value="Malic_M"/>
    <property type="match status" value="1"/>
</dbReference>
<dbReference type="SUPFAM" id="SSF51735">
    <property type="entry name" value="NAD(P)-binding Rossmann-fold domains"/>
    <property type="match status" value="1"/>
</dbReference>
<gene>
    <name evidence="11" type="ORF">CPB83DRAFT_929922</name>
</gene>
<dbReference type="PRINTS" id="PR00072">
    <property type="entry name" value="MALOXRDTASE"/>
</dbReference>
<dbReference type="GO" id="GO:0006108">
    <property type="term" value="P:malate metabolic process"/>
    <property type="evidence" value="ECO:0007669"/>
    <property type="project" value="TreeGrafter"/>
</dbReference>
<protein>
    <recommendedName>
        <fullName evidence="8">Malic enzyme</fullName>
    </recommendedName>
</protein>
<dbReference type="PROSITE" id="PS00331">
    <property type="entry name" value="MALIC_ENZYMES"/>
    <property type="match status" value="1"/>
</dbReference>
<evidence type="ECO:0000256" key="3">
    <source>
        <dbReference type="ARBA" id="ARBA00022723"/>
    </source>
</evidence>
<dbReference type="InterPro" id="IPR036291">
    <property type="entry name" value="NAD(P)-bd_dom_sf"/>
</dbReference>
<organism evidence="11 12">
    <name type="scientific">Crepidotus variabilis</name>
    <dbReference type="NCBI Taxonomy" id="179855"/>
    <lineage>
        <taxon>Eukaryota</taxon>
        <taxon>Fungi</taxon>
        <taxon>Dikarya</taxon>
        <taxon>Basidiomycota</taxon>
        <taxon>Agaricomycotina</taxon>
        <taxon>Agaricomycetes</taxon>
        <taxon>Agaricomycetidae</taxon>
        <taxon>Agaricales</taxon>
        <taxon>Agaricineae</taxon>
        <taxon>Crepidotaceae</taxon>
        <taxon>Crepidotus</taxon>
    </lineage>
</organism>